<comment type="caution">
    <text evidence="1">The sequence shown here is derived from an EMBL/GenBank/DDBJ whole genome shotgun (WGS) entry which is preliminary data.</text>
</comment>
<dbReference type="Proteomes" id="UP001259832">
    <property type="component" value="Unassembled WGS sequence"/>
</dbReference>
<evidence type="ECO:0000313" key="2">
    <source>
        <dbReference type="Proteomes" id="UP001259832"/>
    </source>
</evidence>
<protein>
    <submittedName>
        <fullName evidence="1">Uncharacterized protein</fullName>
    </submittedName>
</protein>
<proteinExistence type="predicted"/>
<name>A0AAD9GXE8_9STRA</name>
<dbReference type="EMBL" id="JASMQC010000003">
    <property type="protein sequence ID" value="KAK1946361.1"/>
    <property type="molecule type" value="Genomic_DNA"/>
</dbReference>
<evidence type="ECO:0000313" key="1">
    <source>
        <dbReference type="EMBL" id="KAK1946361.1"/>
    </source>
</evidence>
<organism evidence="1 2">
    <name type="scientific">Phytophthora citrophthora</name>
    <dbReference type="NCBI Taxonomy" id="4793"/>
    <lineage>
        <taxon>Eukaryota</taxon>
        <taxon>Sar</taxon>
        <taxon>Stramenopiles</taxon>
        <taxon>Oomycota</taxon>
        <taxon>Peronosporomycetes</taxon>
        <taxon>Peronosporales</taxon>
        <taxon>Peronosporaceae</taxon>
        <taxon>Phytophthora</taxon>
    </lineage>
</organism>
<reference evidence="1" key="1">
    <citation type="submission" date="2023-08" db="EMBL/GenBank/DDBJ databases">
        <title>Reference Genome Resource for the Citrus Pathogen Phytophthora citrophthora.</title>
        <authorList>
            <person name="Moller H."/>
            <person name="Coetzee B."/>
            <person name="Rose L.J."/>
            <person name="Van Niekerk J.M."/>
        </authorList>
    </citation>
    <scope>NUCLEOTIDE SEQUENCE</scope>
    <source>
        <strain evidence="1">STE-U-9442</strain>
    </source>
</reference>
<dbReference type="AlphaFoldDB" id="A0AAD9GXE8"/>
<gene>
    <name evidence="1" type="ORF">P3T76_001914</name>
</gene>
<accession>A0AAD9GXE8</accession>
<keyword evidence="2" id="KW-1185">Reference proteome</keyword>
<sequence>MPLANGTTARHAPVAKKTQLGFRGFRLQRLLDIMLFIMKSVKFMCFLVKVAAAVQDTSSL</sequence>